<accession>A0ABR2QRM4</accession>
<organism evidence="13 14">
    <name type="scientific">Hibiscus sabdariffa</name>
    <name type="common">roselle</name>
    <dbReference type="NCBI Taxonomy" id="183260"/>
    <lineage>
        <taxon>Eukaryota</taxon>
        <taxon>Viridiplantae</taxon>
        <taxon>Streptophyta</taxon>
        <taxon>Embryophyta</taxon>
        <taxon>Tracheophyta</taxon>
        <taxon>Spermatophyta</taxon>
        <taxon>Magnoliopsida</taxon>
        <taxon>eudicotyledons</taxon>
        <taxon>Gunneridae</taxon>
        <taxon>Pentapetalae</taxon>
        <taxon>rosids</taxon>
        <taxon>malvids</taxon>
        <taxon>Malvales</taxon>
        <taxon>Malvaceae</taxon>
        <taxon>Malvoideae</taxon>
        <taxon>Hibiscus</taxon>
    </lineage>
</organism>
<feature type="domain" description="Sec20 C-terminal" evidence="12">
    <location>
        <begin position="145"/>
        <end position="238"/>
    </location>
</feature>
<keyword evidence="4" id="KW-0256">Endoplasmic reticulum</keyword>
<comment type="similarity">
    <text evidence="9">Belongs to the SEC20 family.</text>
</comment>
<name>A0ABR2QRM4_9ROSI</name>
<evidence type="ECO:0000256" key="6">
    <source>
        <dbReference type="ARBA" id="ARBA00022989"/>
    </source>
</evidence>
<keyword evidence="8 11" id="KW-0472">Membrane</keyword>
<evidence type="ECO:0000256" key="7">
    <source>
        <dbReference type="ARBA" id="ARBA00023054"/>
    </source>
</evidence>
<protein>
    <recommendedName>
        <fullName evidence="12">Sec20 C-terminal domain-containing protein</fullName>
    </recommendedName>
</protein>
<reference evidence="13 14" key="1">
    <citation type="journal article" date="2024" name="G3 (Bethesda)">
        <title>Genome assembly of Hibiscus sabdariffa L. provides insights into metabolisms of medicinal natural products.</title>
        <authorList>
            <person name="Kim T."/>
        </authorList>
    </citation>
    <scope>NUCLEOTIDE SEQUENCE [LARGE SCALE GENOMIC DNA]</scope>
    <source>
        <strain evidence="13">TK-2024</strain>
        <tissue evidence="13">Old leaves</tissue>
    </source>
</reference>
<evidence type="ECO:0000256" key="11">
    <source>
        <dbReference type="SAM" id="Phobius"/>
    </source>
</evidence>
<comment type="caution">
    <text evidence="13">The sequence shown here is derived from an EMBL/GenBank/DDBJ whole genome shotgun (WGS) entry which is preliminary data.</text>
</comment>
<feature type="region of interest" description="Disordered" evidence="10">
    <location>
        <begin position="273"/>
        <end position="295"/>
    </location>
</feature>
<evidence type="ECO:0000256" key="4">
    <source>
        <dbReference type="ARBA" id="ARBA00022824"/>
    </source>
</evidence>
<evidence type="ECO:0000256" key="5">
    <source>
        <dbReference type="ARBA" id="ARBA00022892"/>
    </source>
</evidence>
<keyword evidence="2" id="KW-0813">Transport</keyword>
<dbReference type="PANTHER" id="PTHR12825:SF0">
    <property type="entry name" value="VESICLE TRANSPORT PROTEIN SEC20"/>
    <property type="match status" value="1"/>
</dbReference>
<sequence>MDKVVEEVEKTKKEWDEAYSKTQQHIKEIQEYGKSTTEETKNKSSLPRLNGLAQDGLSLLNSLQFNLDLLAPQLPTDEEVQSAKAMLETWKSQSQSLRMSLRNANLQAKDNMRKSAQKERELLLGGGEESTVRRRNLQTKAGMTSAAESITESLRRTRQLMVQEVERSTSTLMTFEESTGVLKKAESIIKRLGFPLHSSNDYLSDDVTYATFCLDRVILVVGLVLFSCAVLYVVSKRIGILRLQRTITAAIKAGMAGKPELARKAVEEGINQGRFDGNVAPDKGLPLQQPMHDEL</sequence>
<keyword evidence="7" id="KW-0175">Coiled coil</keyword>
<proteinExistence type="inferred from homology"/>
<evidence type="ECO:0000256" key="3">
    <source>
        <dbReference type="ARBA" id="ARBA00022692"/>
    </source>
</evidence>
<keyword evidence="14" id="KW-1185">Reference proteome</keyword>
<gene>
    <name evidence="13" type="ORF">V6N11_060857</name>
</gene>
<dbReference type="InterPro" id="IPR005606">
    <property type="entry name" value="Sec20"/>
</dbReference>
<evidence type="ECO:0000256" key="1">
    <source>
        <dbReference type="ARBA" id="ARBA00004163"/>
    </source>
</evidence>
<evidence type="ECO:0000256" key="9">
    <source>
        <dbReference type="ARBA" id="ARBA00037934"/>
    </source>
</evidence>
<keyword evidence="6 11" id="KW-1133">Transmembrane helix</keyword>
<evidence type="ECO:0000313" key="14">
    <source>
        <dbReference type="Proteomes" id="UP001396334"/>
    </source>
</evidence>
<feature type="transmembrane region" description="Helical" evidence="11">
    <location>
        <begin position="217"/>
        <end position="235"/>
    </location>
</feature>
<evidence type="ECO:0000256" key="2">
    <source>
        <dbReference type="ARBA" id="ARBA00022448"/>
    </source>
</evidence>
<comment type="subcellular location">
    <subcellularLocation>
        <location evidence="1">Endoplasmic reticulum membrane</location>
        <topology evidence="1">Single-pass type IV membrane protein</topology>
    </subcellularLocation>
</comment>
<evidence type="ECO:0000313" key="13">
    <source>
        <dbReference type="EMBL" id="KAK9003293.1"/>
    </source>
</evidence>
<evidence type="ECO:0000259" key="12">
    <source>
        <dbReference type="Pfam" id="PF03908"/>
    </source>
</evidence>
<dbReference type="PANTHER" id="PTHR12825">
    <property type="entry name" value="BNIP1-RELATED"/>
    <property type="match status" value="1"/>
</dbReference>
<dbReference type="InterPro" id="IPR056173">
    <property type="entry name" value="Sec20_C"/>
</dbReference>
<evidence type="ECO:0000256" key="10">
    <source>
        <dbReference type="SAM" id="MobiDB-lite"/>
    </source>
</evidence>
<dbReference type="Proteomes" id="UP001396334">
    <property type="component" value="Unassembled WGS sequence"/>
</dbReference>
<dbReference type="Pfam" id="PF03908">
    <property type="entry name" value="Sec20"/>
    <property type="match status" value="1"/>
</dbReference>
<keyword evidence="3 11" id="KW-0812">Transmembrane</keyword>
<evidence type="ECO:0000256" key="8">
    <source>
        <dbReference type="ARBA" id="ARBA00023136"/>
    </source>
</evidence>
<dbReference type="EMBL" id="JBBPBN010000034">
    <property type="protein sequence ID" value="KAK9003293.1"/>
    <property type="molecule type" value="Genomic_DNA"/>
</dbReference>
<keyword evidence="5" id="KW-0931">ER-Golgi transport</keyword>